<dbReference type="Proteomes" id="UP000606922">
    <property type="component" value="Unassembled WGS sequence"/>
</dbReference>
<dbReference type="Pfam" id="PF14021">
    <property type="entry name" value="TNT"/>
    <property type="match status" value="1"/>
</dbReference>
<organism evidence="3 4">
    <name type="scientific">Conyzicola nivalis</name>
    <dbReference type="NCBI Taxonomy" id="1477021"/>
    <lineage>
        <taxon>Bacteria</taxon>
        <taxon>Bacillati</taxon>
        <taxon>Actinomycetota</taxon>
        <taxon>Actinomycetes</taxon>
        <taxon>Micrococcales</taxon>
        <taxon>Microbacteriaceae</taxon>
        <taxon>Conyzicola</taxon>
    </lineage>
</organism>
<evidence type="ECO:0000313" key="3">
    <source>
        <dbReference type="EMBL" id="GGA89560.1"/>
    </source>
</evidence>
<evidence type="ECO:0000313" key="4">
    <source>
        <dbReference type="Proteomes" id="UP000606922"/>
    </source>
</evidence>
<proteinExistence type="predicted"/>
<feature type="compositionally biased region" description="Polar residues" evidence="1">
    <location>
        <begin position="54"/>
        <end position="64"/>
    </location>
</feature>
<feature type="region of interest" description="Disordered" evidence="1">
    <location>
        <begin position="50"/>
        <end position="94"/>
    </location>
</feature>
<keyword evidence="4" id="KW-1185">Reference proteome</keyword>
<evidence type="ECO:0000256" key="1">
    <source>
        <dbReference type="SAM" id="MobiDB-lite"/>
    </source>
</evidence>
<reference evidence="3" key="2">
    <citation type="submission" date="2020-09" db="EMBL/GenBank/DDBJ databases">
        <authorList>
            <person name="Sun Q."/>
            <person name="Zhou Y."/>
        </authorList>
    </citation>
    <scope>NUCLEOTIDE SEQUENCE</scope>
    <source>
        <strain evidence="3">CGMCC 1.12813</strain>
    </source>
</reference>
<dbReference type="EMBL" id="BMGB01000001">
    <property type="protein sequence ID" value="GGA89560.1"/>
    <property type="molecule type" value="Genomic_DNA"/>
</dbReference>
<dbReference type="AlphaFoldDB" id="A0A916S8N9"/>
<gene>
    <name evidence="3" type="ORF">GCM10010979_00360</name>
</gene>
<dbReference type="GO" id="GO:0050135">
    <property type="term" value="F:NADP+ nucleosidase activity"/>
    <property type="evidence" value="ECO:0007669"/>
    <property type="project" value="InterPro"/>
</dbReference>
<name>A0A916S8N9_9MICO</name>
<reference evidence="3" key="1">
    <citation type="journal article" date="2014" name="Int. J. Syst. Evol. Microbiol.">
        <title>Complete genome sequence of Corynebacterium casei LMG S-19264T (=DSM 44701T), isolated from a smear-ripened cheese.</title>
        <authorList>
            <consortium name="US DOE Joint Genome Institute (JGI-PGF)"/>
            <person name="Walter F."/>
            <person name="Albersmeier A."/>
            <person name="Kalinowski J."/>
            <person name="Ruckert C."/>
        </authorList>
    </citation>
    <scope>NUCLEOTIDE SEQUENCE</scope>
    <source>
        <strain evidence="3">CGMCC 1.12813</strain>
    </source>
</reference>
<accession>A0A916S8N9</accession>
<feature type="domain" description="TNT" evidence="2">
    <location>
        <begin position="58"/>
        <end position="149"/>
    </location>
</feature>
<protein>
    <recommendedName>
        <fullName evidence="2">TNT domain-containing protein</fullName>
    </recommendedName>
</protein>
<dbReference type="InterPro" id="IPR025331">
    <property type="entry name" value="TNT"/>
</dbReference>
<comment type="caution">
    <text evidence="3">The sequence shown here is derived from an EMBL/GenBank/DDBJ whole genome shotgun (WGS) entry which is preliminary data.</text>
</comment>
<evidence type="ECO:0000259" key="2">
    <source>
        <dbReference type="Pfam" id="PF14021"/>
    </source>
</evidence>
<sequence>MEEWQARGGPGYDPTSGLGWDAFLDKYLVGFNSEGIPEWRWPDQYPHGFDSAGGSRNTLMQGDTINRLAPPNSKKGSFAAPPGTSFPEMGLPPDRLNPSWNTTEYVVVQKLPPEVLEGVTESAFGQSGGGVQYFFPKGIQWYVDNHYLDVLP</sequence>